<evidence type="ECO:0000256" key="3">
    <source>
        <dbReference type="ARBA" id="ARBA00022691"/>
    </source>
</evidence>
<keyword evidence="3 4" id="KW-0949">S-adenosyl-L-methionine</keyword>
<keyword evidence="1 4" id="KW-0489">Methyltransferase</keyword>
<proteinExistence type="inferred from homology"/>
<evidence type="ECO:0000313" key="5">
    <source>
        <dbReference type="EMBL" id="QLQ80284.1"/>
    </source>
</evidence>
<protein>
    <recommendedName>
        <fullName evidence="4">25S rRNA adenine-N(1) methyltransferase</fullName>
        <ecNumber evidence="4">2.1.1.-</ecNumber>
    </recommendedName>
</protein>
<dbReference type="PANTHER" id="PTHR21008">
    <property type="entry name" value="S-ADENOSYLMETHIONINE SENSOR UPSTREAM OF MTORC1-RELATED"/>
    <property type="match status" value="1"/>
</dbReference>
<dbReference type="Pfam" id="PF11968">
    <property type="entry name" value="Bmt2"/>
    <property type="match status" value="1"/>
</dbReference>
<sequence>MSSISRGSESELIYLQRSSPRAFNLRYSEMLSRRKRSITGKKIAKFAEVNIKPSKARRIIRRYHFLNNKKRIICIRLGVDTEQQNDDPQQKITKTFNSTDMEKLLLKVQDLSRDQLYQCLEYIEAEITSQGGLEEYQRASRIGQSNARGGDSSKLLVSWLRELNYDREKPMTALEIGALDCENCISTCGLFNPVTRIDLNESNNSRGILRQDFMDRPIPTNDNSRFHLISCSLVLNFVPTPIQRGQMLKRFNQFLKGPKLLFLVLPLPCINNSRYMDQTYLVQMMAHLGYDLLKHHESKKLYYSLFTQRRQPVSSTFTTKKILHDGPKMNNFCIAL</sequence>
<dbReference type="EMBL" id="CP059270">
    <property type="protein sequence ID" value="QLQ80284.1"/>
    <property type="molecule type" value="Genomic_DNA"/>
</dbReference>
<name>A0A7H9HRB0_9SACH</name>
<keyword evidence="6" id="KW-1185">Reference proteome</keyword>
<reference evidence="5 6" key="1">
    <citation type="submission" date="2020-06" db="EMBL/GenBank/DDBJ databases">
        <title>The yeast mating-type switching endonuclease HO is a domesticated member of an unorthodox homing genetic element family.</title>
        <authorList>
            <person name="Coughlan A.Y."/>
            <person name="Lombardi L."/>
            <person name="Braun-Galleani S."/>
            <person name="Martos A.R."/>
            <person name="Galeote V."/>
            <person name="Bigey F."/>
            <person name="Dequin S."/>
            <person name="Byrne K.P."/>
            <person name="Wolfe K.H."/>
        </authorList>
    </citation>
    <scope>NUCLEOTIDE SEQUENCE [LARGE SCALE GENOMIC DNA]</scope>
    <source>
        <strain evidence="5 6">CBS2947</strain>
    </source>
</reference>
<dbReference type="GO" id="GO:0016433">
    <property type="term" value="F:rRNA (adenine) methyltransferase activity"/>
    <property type="evidence" value="ECO:0007669"/>
    <property type="project" value="UniProtKB-UniRule"/>
</dbReference>
<dbReference type="InterPro" id="IPR021867">
    <property type="entry name" value="Bmt2/SAMTOR"/>
</dbReference>
<comment type="function">
    <text evidence="4">S-adenosyl-L-methionine-dependent methyltransferase that specifically methylates the N(1) position of an adenine present in helix 65 in 25S rRNA.</text>
</comment>
<feature type="binding site" evidence="4">
    <location>
        <position position="198"/>
    </location>
    <ligand>
        <name>S-adenosyl-L-methionine</name>
        <dbReference type="ChEBI" id="CHEBI:59789"/>
    </ligand>
</feature>
<dbReference type="InterPro" id="IPR029063">
    <property type="entry name" value="SAM-dependent_MTases_sf"/>
</dbReference>
<dbReference type="PANTHER" id="PTHR21008:SF1">
    <property type="entry name" value="25S RRNA (ADENINE(2142)-N(1))-METHYLTRANSFERASE"/>
    <property type="match status" value="1"/>
</dbReference>
<accession>A0A7H9HRB0</accession>
<dbReference type="EC" id="2.1.1.-" evidence="4"/>
<gene>
    <name evidence="4" type="primary">BMT2</name>
    <name evidence="5" type="ORF">HG537_0D02850</name>
</gene>
<evidence type="ECO:0000256" key="1">
    <source>
        <dbReference type="ARBA" id="ARBA00022603"/>
    </source>
</evidence>
<dbReference type="AlphaFoldDB" id="A0A7H9HRB0"/>
<dbReference type="Proteomes" id="UP000510647">
    <property type="component" value="Chromosome 4"/>
</dbReference>
<dbReference type="HAMAP" id="MF_03044">
    <property type="entry name" value="BMT2"/>
    <property type="match status" value="1"/>
</dbReference>
<evidence type="ECO:0000256" key="2">
    <source>
        <dbReference type="ARBA" id="ARBA00022679"/>
    </source>
</evidence>
<keyword evidence="4" id="KW-0539">Nucleus</keyword>
<evidence type="ECO:0000313" key="6">
    <source>
        <dbReference type="Proteomes" id="UP000510647"/>
    </source>
</evidence>
<dbReference type="SUPFAM" id="SSF53335">
    <property type="entry name" value="S-adenosyl-L-methionine-dependent methyltransferases"/>
    <property type="match status" value="1"/>
</dbReference>
<comment type="similarity">
    <text evidence="4">Belongs to the BMT2 family.</text>
</comment>
<feature type="binding site" evidence="4">
    <location>
        <position position="177"/>
    </location>
    <ligand>
        <name>S-adenosyl-L-methionine</name>
        <dbReference type="ChEBI" id="CHEBI:59789"/>
    </ligand>
</feature>
<evidence type="ECO:0000256" key="4">
    <source>
        <dbReference type="HAMAP-Rule" id="MF_03044"/>
    </source>
</evidence>
<keyword evidence="2 4" id="KW-0808">Transferase</keyword>
<comment type="subcellular location">
    <subcellularLocation>
        <location evidence="4">Nucleus</location>
        <location evidence="4">Nucleolus</location>
    </subcellularLocation>
</comment>
<dbReference type="OrthoDB" id="5954793at2759"/>
<dbReference type="GO" id="GO:0005730">
    <property type="term" value="C:nucleolus"/>
    <property type="evidence" value="ECO:0007669"/>
    <property type="project" value="UniProtKB-SubCell"/>
</dbReference>
<organism evidence="5 6">
    <name type="scientific">Torulaspora globosa</name>
    <dbReference type="NCBI Taxonomy" id="48254"/>
    <lineage>
        <taxon>Eukaryota</taxon>
        <taxon>Fungi</taxon>
        <taxon>Dikarya</taxon>
        <taxon>Ascomycota</taxon>
        <taxon>Saccharomycotina</taxon>
        <taxon>Saccharomycetes</taxon>
        <taxon>Saccharomycetales</taxon>
        <taxon>Saccharomycetaceae</taxon>
        <taxon>Torulaspora</taxon>
    </lineage>
</organism>